<reference evidence="3 4" key="1">
    <citation type="submission" date="2019-02" db="EMBL/GenBank/DDBJ databases">
        <title>Opniocepnalus argus genome.</title>
        <authorList>
            <person name="Zhou C."/>
            <person name="Xiao S."/>
        </authorList>
    </citation>
    <scope>NUCLEOTIDE SEQUENCE [LARGE SCALE GENOMIC DNA]</scope>
    <source>
        <strain evidence="3">OARG1902GOOAL</strain>
        <tissue evidence="3">Muscle</tissue>
    </source>
</reference>
<proteinExistence type="predicted"/>
<feature type="region of interest" description="Disordered" evidence="1">
    <location>
        <begin position="442"/>
        <end position="514"/>
    </location>
</feature>
<evidence type="ECO:0000313" key="4">
    <source>
        <dbReference type="Proteomes" id="UP000503349"/>
    </source>
</evidence>
<dbReference type="PANTHER" id="PTHR22409">
    <property type="entry name" value="CHROMOSOME 19 OPEN READING FRAME 44"/>
    <property type="match status" value="1"/>
</dbReference>
<evidence type="ECO:0000259" key="2">
    <source>
        <dbReference type="Pfam" id="PF15391"/>
    </source>
</evidence>
<feature type="compositionally biased region" description="Low complexity" evidence="1">
    <location>
        <begin position="64"/>
        <end position="74"/>
    </location>
</feature>
<feature type="compositionally biased region" description="Low complexity" evidence="1">
    <location>
        <begin position="325"/>
        <end position="341"/>
    </location>
</feature>
<feature type="region of interest" description="Disordered" evidence="1">
    <location>
        <begin position="534"/>
        <end position="587"/>
    </location>
</feature>
<dbReference type="InterPro" id="IPR040120">
    <property type="entry name" value="C19orf44-like"/>
</dbReference>
<feature type="region of interest" description="Disordered" evidence="1">
    <location>
        <begin position="1"/>
        <end position="110"/>
    </location>
</feature>
<dbReference type="EMBL" id="CM015717">
    <property type="protein sequence ID" value="KAF3691334.1"/>
    <property type="molecule type" value="Genomic_DNA"/>
</dbReference>
<evidence type="ECO:0000313" key="3">
    <source>
        <dbReference type="EMBL" id="KAF3691334.1"/>
    </source>
</evidence>
<organism evidence="3 4">
    <name type="scientific">Channa argus</name>
    <name type="common">Northern snakehead</name>
    <name type="synonym">Ophicephalus argus</name>
    <dbReference type="NCBI Taxonomy" id="215402"/>
    <lineage>
        <taxon>Eukaryota</taxon>
        <taxon>Metazoa</taxon>
        <taxon>Chordata</taxon>
        <taxon>Craniata</taxon>
        <taxon>Vertebrata</taxon>
        <taxon>Euteleostomi</taxon>
        <taxon>Actinopterygii</taxon>
        <taxon>Neopterygii</taxon>
        <taxon>Teleostei</taxon>
        <taxon>Neoteleostei</taxon>
        <taxon>Acanthomorphata</taxon>
        <taxon>Anabantaria</taxon>
        <taxon>Anabantiformes</taxon>
        <taxon>Channoidei</taxon>
        <taxon>Channidae</taxon>
        <taxon>Channa</taxon>
    </lineage>
</organism>
<feature type="region of interest" description="Disordered" evidence="1">
    <location>
        <begin position="282"/>
        <end position="395"/>
    </location>
</feature>
<keyword evidence="4" id="KW-1185">Reference proteome</keyword>
<name>A0A6G1PMG3_CHAAH</name>
<dbReference type="Pfam" id="PF15391">
    <property type="entry name" value="DUF4614"/>
    <property type="match status" value="1"/>
</dbReference>
<protein>
    <recommendedName>
        <fullName evidence="2">DUF4614 domain-containing protein</fullName>
    </recommendedName>
</protein>
<feature type="compositionally biased region" description="Polar residues" evidence="1">
    <location>
        <begin position="169"/>
        <end position="191"/>
    </location>
</feature>
<accession>A0A6G1PMG3</accession>
<dbReference type="PANTHER" id="PTHR22409:SF2">
    <property type="entry name" value="CHROMOSOME 19 OPEN READING FRAME 44"/>
    <property type="match status" value="1"/>
</dbReference>
<feature type="compositionally biased region" description="Low complexity" evidence="1">
    <location>
        <begin position="570"/>
        <end position="580"/>
    </location>
</feature>
<feature type="compositionally biased region" description="Polar residues" evidence="1">
    <location>
        <begin position="94"/>
        <end position="108"/>
    </location>
</feature>
<dbReference type="AlphaFoldDB" id="A0A6G1PMG3"/>
<sequence>MWKRGGQSAALDRAQALLSAQRSRRGDERSTQGSPAKTQTHFVGTKSVSVKTRSTAPTTHTLFLDLSDVSSSSSAPEHIADKMGSAVPEKNHEGNSVSKDLRPQSSLRGGSRFLKKAPLSASSQSPVINSKILHVPERCVSSYQRGSQTAALNKLAQIESRFLSRKQPQELTRQGSKPAHNQTSYLGISPTPQAVTSVPLSAQSSSDQSLKRKSFLKNKATVSVGNTENAASGCPKGQDAGVRSWSRAASAVVPMVDIVTKSVRAASNVGLESDEEDMRKLLGDLSDSTDNSFLGPKKKKADKVLSKTSQRVPSTPSPAAVQPRSLSSIPAPHSPASPSRRSPFRFTGKPQAHFSPSALSPSPSPPCVSPSISRRLNSPHRAGSPQNSLSSTSGGCEVLSLEELFPVETGSEDLQSEMSVSSSGDFKINVMTLDDLAPATLGFEGAATPGKEKEQSRPVTGSPNTYQELPKYKENEKQQEEEEILDYQSDFESESRTERNYSASQVSEHLLGVGDEEEVALEVRDETLDAEWTDDDYSSTFSDTRRTCMSQRSNYSETSTSPSGRRESRSSVSRSGRTSSHQLESHASARRVFKEAAVQTQPDTMTHTWLTGMTTSSPALGPTYINSIPVAAHTLSAETVEALSTHNTAVFVLNEMLKQQLALTRRFIESSHHLHSRLVQSLEPPNYRYTKLDDTKEYIRKHRTPKLTMEEALKEVMQEMREYQCTVCD</sequence>
<dbReference type="InterPro" id="IPR027884">
    <property type="entry name" value="DUF4614"/>
</dbReference>
<evidence type="ECO:0000256" key="1">
    <source>
        <dbReference type="SAM" id="MobiDB-lite"/>
    </source>
</evidence>
<feature type="compositionally biased region" description="Polar residues" evidence="1">
    <location>
        <begin position="31"/>
        <end position="61"/>
    </location>
</feature>
<feature type="region of interest" description="Disordered" evidence="1">
    <location>
        <begin position="163"/>
        <end position="191"/>
    </location>
</feature>
<feature type="compositionally biased region" description="Acidic residues" evidence="1">
    <location>
        <begin position="479"/>
        <end position="492"/>
    </location>
</feature>
<feature type="domain" description="DUF4614" evidence="2">
    <location>
        <begin position="535"/>
        <end position="703"/>
    </location>
</feature>
<feature type="compositionally biased region" description="Polar residues" evidence="1">
    <location>
        <begin position="457"/>
        <end position="467"/>
    </location>
</feature>
<reference evidence="4" key="2">
    <citation type="submission" date="2019-02" db="EMBL/GenBank/DDBJ databases">
        <title>Opniocepnalus argus Var Kimnra genome.</title>
        <authorList>
            <person name="Zhou C."/>
            <person name="Xiao S."/>
        </authorList>
    </citation>
    <scope>NUCLEOTIDE SEQUENCE [LARGE SCALE GENOMIC DNA]</scope>
</reference>
<gene>
    <name evidence="3" type="ORF">EXN66_Car007009</name>
</gene>
<feature type="compositionally biased region" description="Polar residues" evidence="1">
    <location>
        <begin position="384"/>
        <end position="394"/>
    </location>
</feature>
<dbReference type="Proteomes" id="UP000503349">
    <property type="component" value="Chromosome 6"/>
</dbReference>